<dbReference type="InterPro" id="IPR041468">
    <property type="entry name" value="HTH_ParB/Spo0J"/>
</dbReference>
<dbReference type="SUPFAM" id="SSF110849">
    <property type="entry name" value="ParB/Sulfiredoxin"/>
    <property type="match status" value="1"/>
</dbReference>
<evidence type="ECO:0000259" key="5">
    <source>
        <dbReference type="SMART" id="SM00470"/>
    </source>
</evidence>
<evidence type="ECO:0000313" key="6">
    <source>
        <dbReference type="EMBL" id="SVA96819.1"/>
    </source>
</evidence>
<feature type="domain" description="ParB-like N-terminal" evidence="5">
    <location>
        <begin position="45"/>
        <end position="135"/>
    </location>
</feature>
<dbReference type="GO" id="GO:0005694">
    <property type="term" value="C:chromosome"/>
    <property type="evidence" value="ECO:0007669"/>
    <property type="project" value="TreeGrafter"/>
</dbReference>
<dbReference type="FunFam" id="1.10.10.2830:FF:000001">
    <property type="entry name" value="Chromosome partitioning protein ParB"/>
    <property type="match status" value="1"/>
</dbReference>
<dbReference type="InterPro" id="IPR004437">
    <property type="entry name" value="ParB/RepB/Spo0J"/>
</dbReference>
<dbReference type="GO" id="GO:0007059">
    <property type="term" value="P:chromosome segregation"/>
    <property type="evidence" value="ECO:0007669"/>
    <property type="project" value="UniProtKB-KW"/>
</dbReference>
<dbReference type="NCBIfam" id="TIGR00180">
    <property type="entry name" value="parB_part"/>
    <property type="match status" value="1"/>
</dbReference>
<dbReference type="Pfam" id="PF17762">
    <property type="entry name" value="HTH_ParB"/>
    <property type="match status" value="1"/>
</dbReference>
<dbReference type="InterPro" id="IPR050336">
    <property type="entry name" value="Chromosome_partition/occlusion"/>
</dbReference>
<organism evidence="6">
    <name type="scientific">marine metagenome</name>
    <dbReference type="NCBI Taxonomy" id="408172"/>
    <lineage>
        <taxon>unclassified sequences</taxon>
        <taxon>metagenomes</taxon>
        <taxon>ecological metagenomes</taxon>
    </lineage>
</organism>
<gene>
    <name evidence="6" type="ORF">METZ01_LOCUS149673</name>
</gene>
<keyword evidence="2" id="KW-0159">Chromosome partition</keyword>
<dbReference type="Pfam" id="PF02195">
    <property type="entry name" value="ParB_N"/>
    <property type="match status" value="1"/>
</dbReference>
<dbReference type="SUPFAM" id="SSF109709">
    <property type="entry name" value="KorB DNA-binding domain-like"/>
    <property type="match status" value="1"/>
</dbReference>
<comment type="similarity">
    <text evidence="1">Belongs to the ParB family.</text>
</comment>
<proteinExistence type="inferred from homology"/>
<dbReference type="InterPro" id="IPR036086">
    <property type="entry name" value="ParB/Sulfiredoxin_sf"/>
</dbReference>
<dbReference type="PANTHER" id="PTHR33375:SF1">
    <property type="entry name" value="CHROMOSOME-PARTITIONING PROTEIN PARB-RELATED"/>
    <property type="match status" value="1"/>
</dbReference>
<feature type="region of interest" description="Disordered" evidence="4">
    <location>
        <begin position="1"/>
        <end position="63"/>
    </location>
</feature>
<dbReference type="GO" id="GO:0003677">
    <property type="term" value="F:DNA binding"/>
    <property type="evidence" value="ECO:0007669"/>
    <property type="project" value="UniProtKB-KW"/>
</dbReference>
<evidence type="ECO:0000256" key="2">
    <source>
        <dbReference type="ARBA" id="ARBA00022829"/>
    </source>
</evidence>
<dbReference type="FunFam" id="3.90.1530.30:FF:000001">
    <property type="entry name" value="Chromosome partitioning protein ParB"/>
    <property type="match status" value="1"/>
</dbReference>
<dbReference type="Gene3D" id="3.90.1530.30">
    <property type="match status" value="1"/>
</dbReference>
<dbReference type="Pfam" id="PF23552">
    <property type="entry name" value="ParB_C"/>
    <property type="match status" value="1"/>
</dbReference>
<evidence type="ECO:0000256" key="3">
    <source>
        <dbReference type="ARBA" id="ARBA00023125"/>
    </source>
</evidence>
<feature type="compositionally biased region" description="Gly residues" evidence="4">
    <location>
        <begin position="1"/>
        <end position="14"/>
    </location>
</feature>
<dbReference type="InterPro" id="IPR057240">
    <property type="entry name" value="ParB_dimer_C"/>
</dbReference>
<protein>
    <recommendedName>
        <fullName evidence="5">ParB-like N-terminal domain-containing protein</fullName>
    </recommendedName>
</protein>
<dbReference type="InterPro" id="IPR003115">
    <property type="entry name" value="ParB_N"/>
</dbReference>
<accession>A0A382A623</accession>
<dbReference type="AlphaFoldDB" id="A0A382A623"/>
<dbReference type="PANTHER" id="PTHR33375">
    <property type="entry name" value="CHROMOSOME-PARTITIONING PROTEIN PARB-RELATED"/>
    <property type="match status" value="1"/>
</dbReference>
<feature type="compositionally biased region" description="Low complexity" evidence="4">
    <location>
        <begin position="30"/>
        <end position="41"/>
    </location>
</feature>
<dbReference type="CDD" id="cd16393">
    <property type="entry name" value="SPO0J_N"/>
    <property type="match status" value="1"/>
</dbReference>
<sequence length="306" mass="33691">MAKTGLGRGLGALLGGKKPADSPTTPSPSSPETTQSTSAESRSALEVEIGKIRPCPSQPRKDFDRQPLEELAQSIKINGIIQPLVARQTDDGQLELIAGERRWRAAQIAGLDTVPVIIRLANDAQVLEMALVENLQREDLNPIEEAQGYALLVEAFNLTQEETAQRVGKSRTTVTNALRLLNLAEETLDHLRSGRLTVGHAKVILGIEQTTHQNLIAERVIKESLSVRQTEELIVDLLKDSSNSGKRKSQANPNREVHVTSLENRLKEKLGTKVSLTYRDGKGSLTIKYFSDEDLERILKILDIEA</sequence>
<evidence type="ECO:0000256" key="4">
    <source>
        <dbReference type="SAM" id="MobiDB-lite"/>
    </source>
</evidence>
<dbReference type="Gene3D" id="1.10.10.2830">
    <property type="match status" value="1"/>
</dbReference>
<keyword evidence="3" id="KW-0238">DNA-binding</keyword>
<dbReference type="EMBL" id="UINC01024005">
    <property type="protein sequence ID" value="SVA96819.1"/>
    <property type="molecule type" value="Genomic_DNA"/>
</dbReference>
<name>A0A382A623_9ZZZZ</name>
<dbReference type="SMART" id="SM00470">
    <property type="entry name" value="ParB"/>
    <property type="match status" value="1"/>
</dbReference>
<reference evidence="6" key="1">
    <citation type="submission" date="2018-05" db="EMBL/GenBank/DDBJ databases">
        <authorList>
            <person name="Lanie J.A."/>
            <person name="Ng W.-L."/>
            <person name="Kazmierczak K.M."/>
            <person name="Andrzejewski T.M."/>
            <person name="Davidsen T.M."/>
            <person name="Wayne K.J."/>
            <person name="Tettelin H."/>
            <person name="Glass J.I."/>
            <person name="Rusch D."/>
            <person name="Podicherti R."/>
            <person name="Tsui H.-C.T."/>
            <person name="Winkler M.E."/>
        </authorList>
    </citation>
    <scope>NUCLEOTIDE SEQUENCE</scope>
</reference>
<evidence type="ECO:0000256" key="1">
    <source>
        <dbReference type="ARBA" id="ARBA00006295"/>
    </source>
</evidence>